<evidence type="ECO:0000313" key="2">
    <source>
        <dbReference type="Proteomes" id="UP000009011"/>
    </source>
</evidence>
<accession>I6Z606</accession>
<evidence type="ECO:0008006" key="3">
    <source>
        <dbReference type="Google" id="ProtNLM"/>
    </source>
</evidence>
<dbReference type="RefSeq" id="WP_014856030.1">
    <property type="nucleotide sequence ID" value="NC_018178.1"/>
</dbReference>
<keyword evidence="2" id="KW-1185">Reference proteome</keyword>
<proteinExistence type="predicted"/>
<dbReference type="SUPFAM" id="SSF56935">
    <property type="entry name" value="Porins"/>
    <property type="match status" value="1"/>
</dbReference>
<dbReference type="AlphaFoldDB" id="I6Z606"/>
<gene>
    <name evidence="1" type="ordered locus">MROS_1358</name>
</gene>
<dbReference type="EMBL" id="CP003557">
    <property type="protein sequence ID" value="AFN74595.1"/>
    <property type="molecule type" value="Genomic_DNA"/>
</dbReference>
<name>I6Z606_MELRP</name>
<evidence type="ECO:0000313" key="1">
    <source>
        <dbReference type="EMBL" id="AFN74595.1"/>
    </source>
</evidence>
<dbReference type="OrthoDB" id="9809898at2"/>
<dbReference type="HOGENOM" id="CLU_067062_0_0_10"/>
<sequence length="327" mass="36335">MRIVLINLLMIIIIPLSTIYSQSIGIDKVGTTSFQFLKVIPEARITGMGDAGVSIADNSDAVFWNPANLIYINGFSSSFSVVDWFLDVKQFSFSAAYNLNDFGTIGFHAMVNDIGTIEVTRVSSLYRDEQGNFNPGITGETIRPNSQVYGLSFAKSLTDKFSFGLTAKYAYENLVVKSTGALMFDGGVLYNTGFKSIIVAASLRNFGPEVKYYDKSYPLPQTFAIGISTYMVSDSQPFLASSSDHAFLVAANLSQPRDYSQQYQVGFEYSFRKIFFLRGGYKFNYDEEGISVGLGLNYSGYKIDYSFNDYGDFLGDVHRFTISFSTN</sequence>
<dbReference type="KEGG" id="mro:MROS_1358"/>
<dbReference type="Gene3D" id="2.40.160.60">
    <property type="entry name" value="Outer membrane protein transport protein (OMPP1/FadL/TodX)"/>
    <property type="match status" value="1"/>
</dbReference>
<reference evidence="1 2" key="1">
    <citation type="journal article" date="2013" name="PLoS ONE">
        <title>Genomic analysis of Melioribacter roseus, facultatively anaerobic organotrophic bacterium representing a novel deep lineage within Bacteriodetes/Chlorobi group.</title>
        <authorList>
            <person name="Kadnikov V.V."/>
            <person name="Mardanov A.V."/>
            <person name="Podosokorskaya O.A."/>
            <person name="Gavrilov S.N."/>
            <person name="Kublanov I.V."/>
            <person name="Beletsky A.V."/>
            <person name="Bonch-Osmolovskaya E.A."/>
            <person name="Ravin N.V."/>
        </authorList>
    </citation>
    <scope>NUCLEOTIDE SEQUENCE [LARGE SCALE GENOMIC DNA]</scope>
    <source>
        <strain evidence="2">JCM 17771 / P3M-2</strain>
    </source>
</reference>
<protein>
    <recommendedName>
        <fullName evidence="3">PorV/PorQ family protein</fullName>
    </recommendedName>
</protein>
<dbReference type="Proteomes" id="UP000009011">
    <property type="component" value="Chromosome"/>
</dbReference>
<dbReference type="STRING" id="1191523.MROS_1358"/>
<dbReference type="NCBIfam" id="NF033709">
    <property type="entry name" value="PorV_fam"/>
    <property type="match status" value="1"/>
</dbReference>
<dbReference type="eggNOG" id="COG2067">
    <property type="taxonomic scope" value="Bacteria"/>
</dbReference>
<organism evidence="1 2">
    <name type="scientific">Melioribacter roseus (strain DSM 23840 / JCM 17771 / VKM B-2668 / P3M-2)</name>
    <dbReference type="NCBI Taxonomy" id="1191523"/>
    <lineage>
        <taxon>Bacteria</taxon>
        <taxon>Pseudomonadati</taxon>
        <taxon>Ignavibacteriota</taxon>
        <taxon>Ignavibacteria</taxon>
        <taxon>Ignavibacteriales</taxon>
        <taxon>Melioribacteraceae</taxon>
        <taxon>Melioribacter</taxon>
    </lineage>
</organism>